<organism evidence="2 3">
    <name type="scientific">Citrus sinensis</name>
    <name type="common">Sweet orange</name>
    <name type="synonym">Citrus aurantium var. sinensis</name>
    <dbReference type="NCBI Taxonomy" id="2711"/>
    <lineage>
        <taxon>Eukaryota</taxon>
        <taxon>Viridiplantae</taxon>
        <taxon>Streptophyta</taxon>
        <taxon>Embryophyta</taxon>
        <taxon>Tracheophyta</taxon>
        <taxon>Spermatophyta</taxon>
        <taxon>Magnoliopsida</taxon>
        <taxon>eudicotyledons</taxon>
        <taxon>Gunneridae</taxon>
        <taxon>Pentapetalae</taxon>
        <taxon>rosids</taxon>
        <taxon>malvids</taxon>
        <taxon>Sapindales</taxon>
        <taxon>Rutaceae</taxon>
        <taxon>Aurantioideae</taxon>
        <taxon>Citrus</taxon>
    </lineage>
</organism>
<evidence type="ECO:0000313" key="3">
    <source>
        <dbReference type="Proteomes" id="UP000027120"/>
    </source>
</evidence>
<feature type="compositionally biased region" description="Polar residues" evidence="1">
    <location>
        <begin position="77"/>
        <end position="86"/>
    </location>
</feature>
<dbReference type="STRING" id="2711.A0A067EQ16"/>
<dbReference type="AlphaFoldDB" id="A0A067EQ16"/>
<dbReference type="EMBL" id="KK784964">
    <property type="protein sequence ID" value="KDO57264.1"/>
    <property type="molecule type" value="Genomic_DNA"/>
</dbReference>
<accession>A0A067EQ16</accession>
<dbReference type="EMBL" id="KK784964">
    <property type="protein sequence ID" value="KDO57263.1"/>
    <property type="molecule type" value="Genomic_DNA"/>
</dbReference>
<name>A0A067EQ16_CITSI</name>
<evidence type="ECO:0000256" key="1">
    <source>
        <dbReference type="SAM" id="MobiDB-lite"/>
    </source>
</evidence>
<dbReference type="Proteomes" id="UP000027120">
    <property type="component" value="Unassembled WGS sequence"/>
</dbReference>
<protein>
    <submittedName>
        <fullName evidence="2">Uncharacterized protein</fullName>
    </submittedName>
</protein>
<proteinExistence type="predicted"/>
<sequence>MDSSTNHNYHQQSNPGLSRFNSAPTALLVNFTDSLESGGVNKSSFESERLISRFMNSGGDNSNNSSFQEFEVKSPVSYGNSQQSCSGLPPHYPRQSSAMDHNSYDLFLDQSSRVKSVNSNLVRQSSSPAGLFAKLSAQN</sequence>
<gene>
    <name evidence="2" type="ORF">CISIN_1g0180072mg</name>
</gene>
<feature type="region of interest" description="Disordered" evidence="1">
    <location>
        <begin position="1"/>
        <end position="21"/>
    </location>
</feature>
<feature type="region of interest" description="Disordered" evidence="1">
    <location>
        <begin position="75"/>
        <end position="99"/>
    </location>
</feature>
<feature type="non-terminal residue" evidence="2">
    <location>
        <position position="139"/>
    </location>
</feature>
<reference evidence="2 3" key="1">
    <citation type="submission" date="2014-04" db="EMBL/GenBank/DDBJ databases">
        <authorList>
            <consortium name="International Citrus Genome Consortium"/>
            <person name="Gmitter F."/>
            <person name="Chen C."/>
            <person name="Farmerie W."/>
            <person name="Harkins T."/>
            <person name="Desany B."/>
            <person name="Mohiuddin M."/>
            <person name="Kodira C."/>
            <person name="Borodovsky M."/>
            <person name="Lomsadze A."/>
            <person name="Burns P."/>
            <person name="Jenkins J."/>
            <person name="Prochnik S."/>
            <person name="Shu S."/>
            <person name="Chapman J."/>
            <person name="Pitluck S."/>
            <person name="Schmutz J."/>
            <person name="Rokhsar D."/>
        </authorList>
    </citation>
    <scope>NUCLEOTIDE SEQUENCE</scope>
</reference>
<evidence type="ECO:0000313" key="2">
    <source>
        <dbReference type="EMBL" id="KDO57264.1"/>
    </source>
</evidence>
<keyword evidence="3" id="KW-1185">Reference proteome</keyword>